<name>A0A9P7KA38_9AGAR</name>
<dbReference type="AlphaFoldDB" id="A0A9P7KA38"/>
<reference evidence="2" key="1">
    <citation type="submission" date="2020-07" db="EMBL/GenBank/DDBJ databases">
        <authorList>
            <person name="Nieuwenhuis M."/>
            <person name="Van De Peppel L.J.J."/>
        </authorList>
    </citation>
    <scope>NUCLEOTIDE SEQUENCE</scope>
    <source>
        <strain evidence="2">AP01</strain>
        <tissue evidence="2">Mycelium</tissue>
    </source>
</reference>
<keyword evidence="3" id="KW-1185">Reference proteome</keyword>
<dbReference type="EMBL" id="JABCKV010000714">
    <property type="protein sequence ID" value="KAG5640456.1"/>
    <property type="molecule type" value="Genomic_DNA"/>
</dbReference>
<gene>
    <name evidence="2" type="ORF">DXG03_008589</name>
</gene>
<dbReference type="InterPro" id="IPR041078">
    <property type="entry name" value="Plavaka"/>
</dbReference>
<protein>
    <submittedName>
        <fullName evidence="2">Uncharacterized protein</fullName>
    </submittedName>
</protein>
<organism evidence="2 3">
    <name type="scientific">Asterophora parasitica</name>
    <dbReference type="NCBI Taxonomy" id="117018"/>
    <lineage>
        <taxon>Eukaryota</taxon>
        <taxon>Fungi</taxon>
        <taxon>Dikarya</taxon>
        <taxon>Basidiomycota</taxon>
        <taxon>Agaricomycotina</taxon>
        <taxon>Agaricomycetes</taxon>
        <taxon>Agaricomycetidae</taxon>
        <taxon>Agaricales</taxon>
        <taxon>Tricholomatineae</taxon>
        <taxon>Lyophyllaceae</taxon>
        <taxon>Asterophora</taxon>
    </lineage>
</organism>
<evidence type="ECO:0000313" key="3">
    <source>
        <dbReference type="Proteomes" id="UP000775547"/>
    </source>
</evidence>
<evidence type="ECO:0000256" key="1">
    <source>
        <dbReference type="SAM" id="MobiDB-lite"/>
    </source>
</evidence>
<reference evidence="2" key="2">
    <citation type="submission" date="2021-10" db="EMBL/GenBank/DDBJ databases">
        <title>Phylogenomics reveals ancestral predisposition of the termite-cultivated fungus Termitomyces towards a domesticated lifestyle.</title>
        <authorList>
            <person name="Auxier B."/>
            <person name="Grum-Grzhimaylo A."/>
            <person name="Cardenas M.E."/>
            <person name="Lodge J.D."/>
            <person name="Laessoe T."/>
            <person name="Pedersen O."/>
            <person name="Smith M.E."/>
            <person name="Kuyper T.W."/>
            <person name="Franco-Molano E.A."/>
            <person name="Baroni T.J."/>
            <person name="Aanen D.K."/>
        </authorList>
    </citation>
    <scope>NUCLEOTIDE SEQUENCE</scope>
    <source>
        <strain evidence="2">AP01</strain>
        <tissue evidence="2">Mycelium</tissue>
    </source>
</reference>
<dbReference type="Pfam" id="PF18759">
    <property type="entry name" value="Plavaka"/>
    <property type="match status" value="2"/>
</dbReference>
<dbReference type="OrthoDB" id="3199698at2759"/>
<evidence type="ECO:0000313" key="2">
    <source>
        <dbReference type="EMBL" id="KAG5640456.1"/>
    </source>
</evidence>
<dbReference type="Proteomes" id="UP000775547">
    <property type="component" value="Unassembled WGS sequence"/>
</dbReference>
<feature type="region of interest" description="Disordered" evidence="1">
    <location>
        <begin position="1"/>
        <end position="30"/>
    </location>
</feature>
<comment type="caution">
    <text evidence="2">The sequence shown here is derived from an EMBL/GenBank/DDBJ whole genome shotgun (WGS) entry which is preliminary data.</text>
</comment>
<sequence>MHARQPCDELGNDLPPNTPPLPRAGEQPLDDYSLYGSRAEFELADFLYRKEQMSGKKIDKLMEIWATFSASNDPDSNTPSPPPFANAADVYNTIDSTELGDIPWQAFLVKYNGTLPDGTPPTSMTNSYEVWFRDPLKFLEDQIGNPDFNGEMDYAAYQVYGPDRKRRFKDMMCRQIGHGSSQYVVQLFHSSLAHILSSLKPWMIKPRITRCANRHFRWVIYGFGPYIADYPEQALLSCIVSGWCAKCTAKSTDLDGDPSAIPRSHVHTQELRHLIDDDLKVLWDGWGIIGDVIPFTAHFPQANIHELPSSDLLHQIIKGTFKDHLVTWVGEYLEVVHGTARANEILADIDRQIAAVPLFPGLRRFPEGRGFKQWTGDDSKALMKVYLPAIAGHVPSQLVRAISAFLEYCYLVRQSEITEDTLAAIDNALARFHAIREIFITSGVREDFLLPRQHSLVHYRHLIQDFGAPNGLCSSITESKHIKAVKEPWRRSNCNQPLGQMLLVNQHLDKLAAARVDFQTRGMLKGSGHPVLVPAIPCHDQGEVDDVEEDQGMTSLGDVQLAK</sequence>
<accession>A0A9P7KA38</accession>
<proteinExistence type="predicted"/>